<name>A0AAJ2S3L9_9GAMM</name>
<accession>A0AAJ2S3L9</accession>
<evidence type="ECO:0000313" key="3">
    <source>
        <dbReference type="Proteomes" id="UP001276761"/>
    </source>
</evidence>
<keyword evidence="1" id="KW-1133">Transmembrane helix</keyword>
<dbReference type="GeneID" id="303167111"/>
<gene>
    <name evidence="2" type="ORF">SIL78_16410</name>
</gene>
<proteinExistence type="predicted"/>
<feature type="transmembrane region" description="Helical" evidence="1">
    <location>
        <begin position="6"/>
        <end position="23"/>
    </location>
</feature>
<dbReference type="Proteomes" id="UP001276761">
    <property type="component" value="Unassembled WGS sequence"/>
</dbReference>
<dbReference type="EMBL" id="JAWXXT010000001">
    <property type="protein sequence ID" value="MDX5979133.1"/>
    <property type="molecule type" value="Genomic_DNA"/>
</dbReference>
<dbReference type="AlphaFoldDB" id="A0AAJ2S3L9"/>
<keyword evidence="1" id="KW-0472">Membrane</keyword>
<protein>
    <submittedName>
        <fullName evidence="2">Uncharacterized protein</fullName>
    </submittedName>
</protein>
<organism evidence="2 3">
    <name type="scientific">Vreelandella alkaliphila</name>
    <dbReference type="NCBI Taxonomy" id="272774"/>
    <lineage>
        <taxon>Bacteria</taxon>
        <taxon>Pseudomonadati</taxon>
        <taxon>Pseudomonadota</taxon>
        <taxon>Gammaproteobacteria</taxon>
        <taxon>Oceanospirillales</taxon>
        <taxon>Halomonadaceae</taxon>
        <taxon>Vreelandella</taxon>
    </lineage>
</organism>
<evidence type="ECO:0000313" key="2">
    <source>
        <dbReference type="EMBL" id="MDX5979133.1"/>
    </source>
</evidence>
<sequence length="103" mass="11764">MTAWLIGPWIALLAAVIAILLLGREYRYQPMGELRVSKSGNRLSAQWLSEEGELENEQPVNADYVGPWLIGLHVGPQRLWLWPDSLPAHSQRSLRRLCHRPGR</sequence>
<evidence type="ECO:0000256" key="1">
    <source>
        <dbReference type="SAM" id="Phobius"/>
    </source>
</evidence>
<reference evidence="2" key="1">
    <citation type="submission" date="2023-11" db="EMBL/GenBank/DDBJ databases">
        <title>MicrobeMod: A computational toolkit for identifying prokaryotic methylation and restriction-modification with nanopore sequencing.</title>
        <authorList>
            <person name="Crits-Christoph A."/>
            <person name="Kang S.C."/>
            <person name="Lee H."/>
            <person name="Ostrov N."/>
        </authorList>
    </citation>
    <scope>NUCLEOTIDE SEQUENCE</scope>
    <source>
        <strain evidence="2">ATCC BAA-953</strain>
    </source>
</reference>
<dbReference type="RefSeq" id="WP_233437230.1">
    <property type="nucleotide sequence ID" value="NZ_CP024811.1"/>
</dbReference>
<comment type="caution">
    <text evidence="2">The sequence shown here is derived from an EMBL/GenBank/DDBJ whole genome shotgun (WGS) entry which is preliminary data.</text>
</comment>
<keyword evidence="1" id="KW-0812">Transmembrane</keyword>